<organism evidence="2 3">
    <name type="scientific">Auricularia subglabra (strain TFB-10046 / SS5)</name>
    <name type="common">White-rot fungus</name>
    <name type="synonym">Auricularia delicata (strain TFB10046)</name>
    <dbReference type="NCBI Taxonomy" id="717982"/>
    <lineage>
        <taxon>Eukaryota</taxon>
        <taxon>Fungi</taxon>
        <taxon>Dikarya</taxon>
        <taxon>Basidiomycota</taxon>
        <taxon>Agaricomycotina</taxon>
        <taxon>Agaricomycetes</taxon>
        <taxon>Auriculariales</taxon>
        <taxon>Auriculariaceae</taxon>
        <taxon>Auricularia</taxon>
    </lineage>
</organism>
<name>J0WT24_AURST</name>
<dbReference type="AlphaFoldDB" id="J0WT24"/>
<feature type="region of interest" description="Disordered" evidence="1">
    <location>
        <begin position="123"/>
        <end position="154"/>
    </location>
</feature>
<dbReference type="InParanoid" id="J0WT24"/>
<feature type="region of interest" description="Disordered" evidence="1">
    <location>
        <begin position="81"/>
        <end position="107"/>
    </location>
</feature>
<accession>J0WT24</accession>
<evidence type="ECO:0000313" key="3">
    <source>
        <dbReference type="Proteomes" id="UP000006514"/>
    </source>
</evidence>
<proteinExistence type="predicted"/>
<keyword evidence="3" id="KW-1185">Reference proteome</keyword>
<gene>
    <name evidence="2" type="ORF">AURDEDRAFT_174488</name>
</gene>
<dbReference type="KEGG" id="adl:AURDEDRAFT_174488"/>
<evidence type="ECO:0000256" key="1">
    <source>
        <dbReference type="SAM" id="MobiDB-lite"/>
    </source>
</evidence>
<protein>
    <submittedName>
        <fullName evidence="2">Uncharacterized protein</fullName>
    </submittedName>
</protein>
<reference evidence="3" key="1">
    <citation type="journal article" date="2012" name="Science">
        <title>The Paleozoic origin of enzymatic lignin decomposition reconstructed from 31 fungal genomes.</title>
        <authorList>
            <person name="Floudas D."/>
            <person name="Binder M."/>
            <person name="Riley R."/>
            <person name="Barry K."/>
            <person name="Blanchette R.A."/>
            <person name="Henrissat B."/>
            <person name="Martinez A.T."/>
            <person name="Otillar R."/>
            <person name="Spatafora J.W."/>
            <person name="Yadav J.S."/>
            <person name="Aerts A."/>
            <person name="Benoit I."/>
            <person name="Boyd A."/>
            <person name="Carlson A."/>
            <person name="Copeland A."/>
            <person name="Coutinho P.M."/>
            <person name="de Vries R.P."/>
            <person name="Ferreira P."/>
            <person name="Findley K."/>
            <person name="Foster B."/>
            <person name="Gaskell J."/>
            <person name="Glotzer D."/>
            <person name="Gorecki P."/>
            <person name="Heitman J."/>
            <person name="Hesse C."/>
            <person name="Hori C."/>
            <person name="Igarashi K."/>
            <person name="Jurgens J.A."/>
            <person name="Kallen N."/>
            <person name="Kersten P."/>
            <person name="Kohler A."/>
            <person name="Kuees U."/>
            <person name="Kumar T.K.A."/>
            <person name="Kuo A."/>
            <person name="LaButti K."/>
            <person name="Larrondo L.F."/>
            <person name="Lindquist E."/>
            <person name="Ling A."/>
            <person name="Lombard V."/>
            <person name="Lucas S."/>
            <person name="Lundell T."/>
            <person name="Martin R."/>
            <person name="McLaughlin D.J."/>
            <person name="Morgenstern I."/>
            <person name="Morin E."/>
            <person name="Murat C."/>
            <person name="Nagy L.G."/>
            <person name="Nolan M."/>
            <person name="Ohm R.A."/>
            <person name="Patyshakuliyeva A."/>
            <person name="Rokas A."/>
            <person name="Ruiz-Duenas F.J."/>
            <person name="Sabat G."/>
            <person name="Salamov A."/>
            <person name="Samejima M."/>
            <person name="Schmutz J."/>
            <person name="Slot J.C."/>
            <person name="St John F."/>
            <person name="Stenlid J."/>
            <person name="Sun H."/>
            <person name="Sun S."/>
            <person name="Syed K."/>
            <person name="Tsang A."/>
            <person name="Wiebenga A."/>
            <person name="Young D."/>
            <person name="Pisabarro A."/>
            <person name="Eastwood D.C."/>
            <person name="Martin F."/>
            <person name="Cullen D."/>
            <person name="Grigoriev I.V."/>
            <person name="Hibbett D.S."/>
        </authorList>
    </citation>
    <scope>NUCLEOTIDE SEQUENCE [LARGE SCALE GENOMIC DNA]</scope>
    <source>
        <strain evidence="3">TFB10046</strain>
    </source>
</reference>
<sequence>MLLVAGGGDDRWFVWRGDGADVFDRPAPDNYPGLGIILWCDFAFTLYPAHIIETVKIFDPNPGVSRDEDFATEIVGIDERSGVSDVESSTHGDAASAPTHAASSAAGLPSLRAAPDLQLASRLTRPSTPATPVTTGLPPLSIATTPPVPSRSRIVQPMSPRTRALTPVAVPSPPPRTPPHRFTIQPISSRTTALQPLSPMTRLLTAVPAARIQPVERVDVRYRPRPTNRHLSDISFGPKITFSSALDNPGVLDFNAPIPTTAPQHPVLASPLMLPETERESSAKPLVIPAAAQPRTESSVDDAQSEPPSLLPTHIDPALLHAPVGEQPAIDLNEMASSVLSALRAAGHLASPAEDAYDGASVQRADNVTFDLWTLLNTTHSAGDVCGSNSAQDSFPSTAPHMPAVQNSSMSVDPTPMNVDELPSRVVDTATESEQVIRANAQSDPFAGLNIAQLLSDISAYHDALLTALPESTDVQDHRDSDAGSEAASPSTGSPDWESLPLQDDWATNMGYGGLPPLTPGLPCESTEDDL</sequence>
<feature type="region of interest" description="Disordered" evidence="1">
    <location>
        <begin position="473"/>
        <end position="531"/>
    </location>
</feature>
<feature type="compositionally biased region" description="Polar residues" evidence="1">
    <location>
        <begin position="124"/>
        <end position="134"/>
    </location>
</feature>
<dbReference type="EMBL" id="JH687861">
    <property type="protein sequence ID" value="EJD36437.1"/>
    <property type="molecule type" value="Genomic_DNA"/>
</dbReference>
<feature type="compositionally biased region" description="Low complexity" evidence="1">
    <location>
        <begin position="94"/>
        <end position="106"/>
    </location>
</feature>
<evidence type="ECO:0000313" key="2">
    <source>
        <dbReference type="EMBL" id="EJD36437.1"/>
    </source>
</evidence>
<dbReference type="Proteomes" id="UP000006514">
    <property type="component" value="Unassembled WGS sequence"/>
</dbReference>